<comment type="caution">
    <text evidence="7">The sequence shown here is derived from an EMBL/GenBank/DDBJ whole genome shotgun (WGS) entry which is preliminary data.</text>
</comment>
<dbReference type="GO" id="GO:0016020">
    <property type="term" value="C:membrane"/>
    <property type="evidence" value="ECO:0007669"/>
    <property type="project" value="UniProtKB-SubCell"/>
</dbReference>
<dbReference type="NCBIfam" id="TIGR01352">
    <property type="entry name" value="tonB_Cterm"/>
    <property type="match status" value="1"/>
</dbReference>
<sequence>MDRDKIKGIAGTVIFHALLLVMLIFLALRTPLPLPEEAGVEVNLGYSDEGMGEIQPRELAMGEAIPAPSQPAVSNEDIVTEDTEEVPAIQPVSKEKPAEVVKTEPRPAVKPEPKPEPQPVVNQNAMFKGMKGSSSQGGNQGTTGKPGDQGKPTGDPNAQGYDGSGGAGGGVSFSLEGRTRRQIPPPPNTFRDRGTVVVTIYVNRAGEVTRISAPARGSTTSNAELIRLAKDAAMKARFSAKEDAPEEQMGTITYIFELN</sequence>
<feature type="transmembrane region" description="Helical" evidence="6">
    <location>
        <begin position="9"/>
        <end position="28"/>
    </location>
</feature>
<proteinExistence type="predicted"/>
<accession>A0A644URR7</accession>
<evidence type="ECO:0000313" key="7">
    <source>
        <dbReference type="EMBL" id="MPL81750.1"/>
    </source>
</evidence>
<feature type="compositionally biased region" description="Low complexity" evidence="5">
    <location>
        <begin position="128"/>
        <end position="145"/>
    </location>
</feature>
<evidence type="ECO:0008006" key="8">
    <source>
        <dbReference type="Google" id="ProtNLM"/>
    </source>
</evidence>
<evidence type="ECO:0000256" key="3">
    <source>
        <dbReference type="ARBA" id="ARBA00022989"/>
    </source>
</evidence>
<dbReference type="AlphaFoldDB" id="A0A644URR7"/>
<feature type="compositionally biased region" description="Gly residues" evidence="5">
    <location>
        <begin position="162"/>
        <end position="171"/>
    </location>
</feature>
<feature type="compositionally biased region" description="Basic and acidic residues" evidence="5">
    <location>
        <begin position="93"/>
        <end position="115"/>
    </location>
</feature>
<evidence type="ECO:0000256" key="4">
    <source>
        <dbReference type="ARBA" id="ARBA00023136"/>
    </source>
</evidence>
<keyword evidence="2 6" id="KW-0812">Transmembrane</keyword>
<keyword evidence="4 6" id="KW-0472">Membrane</keyword>
<dbReference type="EMBL" id="VSSQ01000154">
    <property type="protein sequence ID" value="MPL81750.1"/>
    <property type="molecule type" value="Genomic_DNA"/>
</dbReference>
<evidence type="ECO:0000256" key="5">
    <source>
        <dbReference type="SAM" id="MobiDB-lite"/>
    </source>
</evidence>
<feature type="region of interest" description="Disordered" evidence="5">
    <location>
        <begin position="67"/>
        <end position="191"/>
    </location>
</feature>
<name>A0A644URR7_9ZZZZ</name>
<reference evidence="7" key="1">
    <citation type="submission" date="2019-08" db="EMBL/GenBank/DDBJ databases">
        <authorList>
            <person name="Kucharzyk K."/>
            <person name="Murdoch R.W."/>
            <person name="Higgins S."/>
            <person name="Loffler F."/>
        </authorList>
    </citation>
    <scope>NUCLEOTIDE SEQUENCE</scope>
</reference>
<protein>
    <recommendedName>
        <fullName evidence="8">TonB C-terminal domain-containing protein</fullName>
    </recommendedName>
</protein>
<comment type="subcellular location">
    <subcellularLocation>
        <location evidence="1">Membrane</location>
        <topology evidence="1">Single-pass membrane protein</topology>
    </subcellularLocation>
</comment>
<dbReference type="SUPFAM" id="SSF74653">
    <property type="entry name" value="TolA/TonB C-terminal domain"/>
    <property type="match status" value="1"/>
</dbReference>
<evidence type="ECO:0000256" key="1">
    <source>
        <dbReference type="ARBA" id="ARBA00004167"/>
    </source>
</evidence>
<gene>
    <name evidence="7" type="ORF">SDC9_27680</name>
</gene>
<keyword evidence="3 6" id="KW-1133">Transmembrane helix</keyword>
<evidence type="ECO:0000256" key="2">
    <source>
        <dbReference type="ARBA" id="ARBA00022692"/>
    </source>
</evidence>
<organism evidence="7">
    <name type="scientific">bioreactor metagenome</name>
    <dbReference type="NCBI Taxonomy" id="1076179"/>
    <lineage>
        <taxon>unclassified sequences</taxon>
        <taxon>metagenomes</taxon>
        <taxon>ecological metagenomes</taxon>
    </lineage>
</organism>
<dbReference type="InterPro" id="IPR006260">
    <property type="entry name" value="TonB/TolA_C"/>
</dbReference>
<evidence type="ECO:0000256" key="6">
    <source>
        <dbReference type="SAM" id="Phobius"/>
    </source>
</evidence>